<dbReference type="EMBL" id="CP011412">
    <property type="protein sequence ID" value="AKH19010.1"/>
    <property type="molecule type" value="Genomic_DNA"/>
</dbReference>
<dbReference type="Pfam" id="PF07228">
    <property type="entry name" value="SpoIIE"/>
    <property type="match status" value="1"/>
</dbReference>
<keyword evidence="3" id="KW-0175">Coiled coil</keyword>
<feature type="modified residue" description="4-aspartylphosphate" evidence="2">
    <location>
        <position position="58"/>
    </location>
</feature>
<keyword evidence="2" id="KW-0597">Phosphoprotein</keyword>
<evidence type="ECO:0000256" key="1">
    <source>
        <dbReference type="ARBA" id="ARBA00022801"/>
    </source>
</evidence>
<dbReference type="PANTHER" id="PTHR43156">
    <property type="entry name" value="STAGE II SPORULATION PROTEIN E-RELATED"/>
    <property type="match status" value="1"/>
</dbReference>
<dbReference type="SMART" id="SM00448">
    <property type="entry name" value="REC"/>
    <property type="match status" value="1"/>
</dbReference>
<dbReference type="SMART" id="SM00331">
    <property type="entry name" value="PP2C_SIG"/>
    <property type="match status" value="1"/>
</dbReference>
<organism evidence="5 6">
    <name type="scientific">Sedimenticola thiotaurini</name>
    <dbReference type="NCBI Taxonomy" id="1543721"/>
    <lineage>
        <taxon>Bacteria</taxon>
        <taxon>Pseudomonadati</taxon>
        <taxon>Pseudomonadota</taxon>
        <taxon>Gammaproteobacteria</taxon>
        <taxon>Chromatiales</taxon>
        <taxon>Sedimenticolaceae</taxon>
        <taxon>Sedimenticola</taxon>
    </lineage>
</organism>
<dbReference type="RefSeq" id="WP_046857948.1">
    <property type="nucleotide sequence ID" value="NZ_CP011412.1"/>
</dbReference>
<dbReference type="OrthoDB" id="6399952at2"/>
<dbReference type="InterPro" id="IPR052016">
    <property type="entry name" value="Bact_Sigma-Reg"/>
</dbReference>
<proteinExistence type="predicted"/>
<dbReference type="KEGG" id="seds:AAY24_00090"/>
<dbReference type="AlphaFoldDB" id="A0A0F7JWA3"/>
<dbReference type="PROSITE" id="PS50110">
    <property type="entry name" value="RESPONSE_REGULATORY"/>
    <property type="match status" value="1"/>
</dbReference>
<name>A0A0F7JWA3_9GAMM</name>
<feature type="coiled-coil region" evidence="3">
    <location>
        <begin position="126"/>
        <end position="164"/>
    </location>
</feature>
<dbReference type="Proteomes" id="UP000034410">
    <property type="component" value="Chromosome"/>
</dbReference>
<keyword evidence="1" id="KW-0378">Hydrolase</keyword>
<dbReference type="Gene3D" id="3.60.40.10">
    <property type="entry name" value="PPM-type phosphatase domain"/>
    <property type="match status" value="1"/>
</dbReference>
<evidence type="ECO:0000256" key="2">
    <source>
        <dbReference type="PROSITE-ProRule" id="PRU00169"/>
    </source>
</evidence>
<dbReference type="Pfam" id="PF00072">
    <property type="entry name" value="Response_reg"/>
    <property type="match status" value="1"/>
</dbReference>
<keyword evidence="6" id="KW-1185">Reference proteome</keyword>
<dbReference type="SUPFAM" id="SSF52172">
    <property type="entry name" value="CheY-like"/>
    <property type="match status" value="1"/>
</dbReference>
<evidence type="ECO:0000259" key="4">
    <source>
        <dbReference type="PROSITE" id="PS50110"/>
    </source>
</evidence>
<dbReference type="GO" id="GO:0000160">
    <property type="term" value="P:phosphorelay signal transduction system"/>
    <property type="evidence" value="ECO:0007669"/>
    <property type="project" value="InterPro"/>
</dbReference>
<dbReference type="PANTHER" id="PTHR43156:SF2">
    <property type="entry name" value="STAGE II SPORULATION PROTEIN E"/>
    <property type="match status" value="1"/>
</dbReference>
<dbReference type="GO" id="GO:0016791">
    <property type="term" value="F:phosphatase activity"/>
    <property type="evidence" value="ECO:0007669"/>
    <property type="project" value="TreeGrafter"/>
</dbReference>
<dbReference type="InterPro" id="IPR036457">
    <property type="entry name" value="PPM-type-like_dom_sf"/>
</dbReference>
<evidence type="ECO:0000313" key="5">
    <source>
        <dbReference type="EMBL" id="AKH19010.1"/>
    </source>
</evidence>
<dbReference type="InterPro" id="IPR001789">
    <property type="entry name" value="Sig_transdc_resp-reg_receiver"/>
</dbReference>
<dbReference type="InterPro" id="IPR011006">
    <property type="entry name" value="CheY-like_superfamily"/>
</dbReference>
<sequence>MDHAAGAVSILAIEDETAVRRSLVAHLEDLEYDFIEAANGVEGIEVFNKTRPDLVLCDLRLPGMDGLDVLSSIAESSPETPIIVVSGVNQMSDAIQALKRGAWDYITKPILDFQVLDKAIEGALNRARLIRENRAYQKHLETLNQELSMALSQLREDEEAARALQASLLPPPTVQYGEYRFCRKLLPSLLLSGDFTDYFPIGSNEVGFYIADISGHGAASAFVTVMLKTLFEKHMDAFQQGHDEVIRQPHEMLDHLNRAIYQSPIEKYLTIFYGVLDIRQHRLRFCSGGQFPYPMLLEGNQVSTLTSHDKPVGLFEETIYTQHQVDLQPRQQLLMISDGILELFPRDSARRRTEWLLQMVSRGACDIDKLVQRFEIESMEEIPDDIAFLSVARDGP</sequence>
<dbReference type="Gene3D" id="3.40.50.2300">
    <property type="match status" value="1"/>
</dbReference>
<dbReference type="Gene3D" id="1.20.5.390">
    <property type="entry name" value="L1 transposable element, trimerization domain"/>
    <property type="match status" value="1"/>
</dbReference>
<dbReference type="InterPro" id="IPR001932">
    <property type="entry name" value="PPM-type_phosphatase-like_dom"/>
</dbReference>
<evidence type="ECO:0000313" key="6">
    <source>
        <dbReference type="Proteomes" id="UP000034410"/>
    </source>
</evidence>
<evidence type="ECO:0000256" key="3">
    <source>
        <dbReference type="SAM" id="Coils"/>
    </source>
</evidence>
<accession>A0A0F7JWA3</accession>
<gene>
    <name evidence="5" type="ORF">AAY24_00090</name>
</gene>
<reference evidence="5 6" key="1">
    <citation type="journal article" date="2015" name="Genome Announc.">
        <title>Complete Genome Sequence of Sedimenticola thiotaurini Strain SIP-G1, a Polyphosphate- and Polyhydroxyalkanoate-Accumulating Sulfur-Oxidizing Gammaproteobacterium Isolated from Salt Marsh Sediments.</title>
        <authorList>
            <person name="Flood B.E."/>
            <person name="Jones D.S."/>
            <person name="Bailey J.V."/>
        </authorList>
    </citation>
    <scope>NUCLEOTIDE SEQUENCE [LARGE SCALE GENOMIC DNA]</scope>
    <source>
        <strain evidence="5 6">SIP-G1</strain>
    </source>
</reference>
<protein>
    <recommendedName>
        <fullName evidence="4">Response regulatory domain-containing protein</fullName>
    </recommendedName>
</protein>
<feature type="domain" description="Response regulatory" evidence="4">
    <location>
        <begin position="9"/>
        <end position="123"/>
    </location>
</feature>